<reference evidence="1" key="1">
    <citation type="submission" date="2022-06" db="EMBL/GenBank/DDBJ databases">
        <title>Genomic Encyclopedia of Archaeal and Bacterial Type Strains, Phase II (KMG-II): from individual species to whole genera.</title>
        <authorList>
            <person name="Goeker M."/>
        </authorList>
    </citation>
    <scope>NUCLEOTIDE SEQUENCE</scope>
    <source>
        <strain evidence="1">DSM 43935</strain>
    </source>
</reference>
<dbReference type="EMBL" id="JAMTCK010000002">
    <property type="protein sequence ID" value="MCP2164042.1"/>
    <property type="molecule type" value="Genomic_DNA"/>
</dbReference>
<proteinExistence type="predicted"/>
<keyword evidence="2" id="KW-1185">Reference proteome</keyword>
<organism evidence="1 2">
    <name type="scientific">Goodfellowiella coeruleoviolacea</name>
    <dbReference type="NCBI Taxonomy" id="334858"/>
    <lineage>
        <taxon>Bacteria</taxon>
        <taxon>Bacillati</taxon>
        <taxon>Actinomycetota</taxon>
        <taxon>Actinomycetes</taxon>
        <taxon>Pseudonocardiales</taxon>
        <taxon>Pseudonocardiaceae</taxon>
        <taxon>Goodfellowiella</taxon>
    </lineage>
</organism>
<gene>
    <name evidence="1" type="ORF">LX83_000882</name>
</gene>
<protein>
    <recommendedName>
        <fullName evidence="3">Translation initiation factor 2</fullName>
    </recommendedName>
</protein>
<dbReference type="SUPFAM" id="SSF53756">
    <property type="entry name" value="UDP-Glycosyltransferase/glycogen phosphorylase"/>
    <property type="match status" value="1"/>
</dbReference>
<dbReference type="AlphaFoldDB" id="A0AAE3G9B1"/>
<evidence type="ECO:0008006" key="3">
    <source>
        <dbReference type="Google" id="ProtNLM"/>
    </source>
</evidence>
<accession>A0AAE3G9B1</accession>
<name>A0AAE3G9B1_9PSEU</name>
<evidence type="ECO:0000313" key="2">
    <source>
        <dbReference type="Proteomes" id="UP001206128"/>
    </source>
</evidence>
<comment type="caution">
    <text evidence="1">The sequence shown here is derived from an EMBL/GenBank/DDBJ whole genome shotgun (WGS) entry which is preliminary data.</text>
</comment>
<evidence type="ECO:0000313" key="1">
    <source>
        <dbReference type="EMBL" id="MCP2164042.1"/>
    </source>
</evidence>
<sequence>MVARTTTSTNRLLDALRFFANDFRVNLAVTINDTSKFSSGVERVLHGADVHRIVPWRDVRNRAIEYHLAVSASENIDFEWISTRTVVLPHGLGFNKHVPTDVPGATRLAGLPPVDVLRDGRALVVLSHPEQDAQLRAACPEVAGNTAVVGDHTYDRLLASRPLRERYRRLLGVAGRRLVLVSSTWGRQGQLGVWGSLTHQLLAELPADEYQVAAVLHPNIWARHTPLQVRIWHEDALAAGLLLLPPTRGWQAALLAADLVIADHGSLALYAAALGTPLLLAAFGDEVVPGTPVAQLGASADRLDRRLGLRDQVEHALATHRADRFAAITNRVFARVGESTRLLRDLLYRELGLAPPPSPPVLSRVDDPVPDLREVTAFSVHSEFVDASTLRLWRYPAAVQRLGDPDTHRQPLPANAVRHLAVDEAEADLTLPQNASVLVRRDVGTAAEAAGWTANALENHPGARVAAGATAEGCLARLRDGRLVRVRVTGPPPDPMLLASAVYAALRAGRLHSGGFTVCAGAVTAPVTLDVRG</sequence>
<dbReference type="Proteomes" id="UP001206128">
    <property type="component" value="Unassembled WGS sequence"/>
</dbReference>